<name>A0A6V8HCU0_TALPI</name>
<keyword evidence="7" id="KW-1185">Reference proteome</keyword>
<reference evidence="7" key="1">
    <citation type="journal article" date="2015" name="Genome Announc.">
        <title>Draft genome sequence of Talaromyces cellulolyticus strain Y-94, a source of lignocellulosic biomass-degrading enzymes.</title>
        <authorList>
            <person name="Fujii T."/>
            <person name="Koike H."/>
            <person name="Sawayama S."/>
            <person name="Yano S."/>
            <person name="Inoue H."/>
        </authorList>
    </citation>
    <scope>NUCLEOTIDE SEQUENCE [LARGE SCALE GENOMIC DNA]</scope>
    <source>
        <strain evidence="7">Y-94</strain>
    </source>
</reference>
<dbReference type="FunFam" id="2.20.25.20:FF:000001">
    <property type="entry name" value="Casein kinase II subunit beta"/>
    <property type="match status" value="1"/>
</dbReference>
<comment type="subunit">
    <text evidence="3">Tetramer composed of two alpha chains, one beta chain and one beta' chain.</text>
</comment>
<feature type="compositionally biased region" description="Acidic residues" evidence="5">
    <location>
        <begin position="735"/>
        <end position="744"/>
    </location>
</feature>
<comment type="similarity">
    <text evidence="1 4">Belongs to the casein kinase 2 subunit beta family.</text>
</comment>
<feature type="compositionally biased region" description="Polar residues" evidence="5">
    <location>
        <begin position="748"/>
        <end position="758"/>
    </location>
</feature>
<dbReference type="InterPro" id="IPR000704">
    <property type="entry name" value="Casein_kinase_II_reg-sub"/>
</dbReference>
<evidence type="ECO:0000313" key="6">
    <source>
        <dbReference type="EMBL" id="GAM38896.1"/>
    </source>
</evidence>
<dbReference type="GO" id="GO:0005737">
    <property type="term" value="C:cytoplasm"/>
    <property type="evidence" value="ECO:0007669"/>
    <property type="project" value="TreeGrafter"/>
</dbReference>
<proteinExistence type="inferred from homology"/>
<dbReference type="InterPro" id="IPR016149">
    <property type="entry name" value="Casein_kin_II_reg-sub_N"/>
</dbReference>
<dbReference type="GO" id="GO:0034456">
    <property type="term" value="C:UTP-C complex"/>
    <property type="evidence" value="ECO:0007669"/>
    <property type="project" value="TreeGrafter"/>
</dbReference>
<gene>
    <name evidence="6" type="ORF">TCE0_034f10003</name>
</gene>
<sequence>MAILMFAIKRRYFHPLSRHNGPRFCALTRLPYMLAFRSGQLAHKIKGFHEVYGETVRVGPNEISFINPQILFDSPQLDRANHAPFSKLETETTLEYERLSYVLKMASQLESRASQNDGIVDLQKWFTYCVFDIICSLSFGEDFGCLENDRYHEWVARAKFIEHKRITREKVQKRLGQHTVRPDFLSYLQASKHDLTEGEIVTNAETLILAGSHNLQTALTGIVFQLLHNPEALDRVTNEIRDAFASETEMDTKSLTQLPELGGAIKEVSYMQWAANLSYSNYADPNRFDLERWLDSDSGAGSRCKKDRKEATQPYLQGPRDCLGQNLAQSEIVLILGYLLYNFDISLPEGLGSQILNKWEDQETYAVWMLDPTLDTVSGETAPTLAEGLERLDLSSISTSTFSSDSGSFNMSSSDGAPESWISSFCSLMGHEYFAEVSEDFIEDDFNLTGLQSQVPMYKEALEMILDVEPEDDEDEEEEEEEEDDDDELLGDEKTLGYRRAGDRRHMRVASDLSMIESSAELLYGLIHQRYITSRPGIQQMLEKYEVHHFGVCPRVNCYGCKVLPVGRTDTPGQETVKLFCPSCYDIYTPPNSRFQSVDGAFFGTTFGCLFFMTFPELDVGGRAESILSPASLAAGNTSNQSRSSSLNTSVALTTTSNTDQQPLANQPAQINGILTSNFAPGIGFGKIYEPRIYGFRVSERAKSGPRMQWLRMKPRDINELDEAAIYQATHGIDDEGGYEEGDTEMGSTTAPASQQTAIGMRRKAPMRKRRHVPPSSTSTTKTGDGG</sequence>
<dbReference type="Pfam" id="PF01214">
    <property type="entry name" value="CK_II_beta"/>
    <property type="match status" value="1"/>
</dbReference>
<feature type="compositionally biased region" description="Basic residues" evidence="5">
    <location>
        <begin position="761"/>
        <end position="773"/>
    </location>
</feature>
<evidence type="ECO:0000313" key="7">
    <source>
        <dbReference type="Proteomes" id="UP000053095"/>
    </source>
</evidence>
<dbReference type="Proteomes" id="UP000053095">
    <property type="component" value="Unassembled WGS sequence"/>
</dbReference>
<dbReference type="GO" id="GO:0004497">
    <property type="term" value="F:monooxygenase activity"/>
    <property type="evidence" value="ECO:0007669"/>
    <property type="project" value="InterPro"/>
</dbReference>
<comment type="subunit">
    <text evidence="4">Tetramer of two alpha and two beta subunits.</text>
</comment>
<evidence type="ECO:0000256" key="1">
    <source>
        <dbReference type="ARBA" id="ARBA00006941"/>
    </source>
</evidence>
<organism evidence="6 7">
    <name type="scientific">Talaromyces pinophilus</name>
    <name type="common">Penicillium pinophilum</name>
    <dbReference type="NCBI Taxonomy" id="128442"/>
    <lineage>
        <taxon>Eukaryota</taxon>
        <taxon>Fungi</taxon>
        <taxon>Dikarya</taxon>
        <taxon>Ascomycota</taxon>
        <taxon>Pezizomycotina</taxon>
        <taxon>Eurotiomycetes</taxon>
        <taxon>Eurotiomycetidae</taxon>
        <taxon>Eurotiales</taxon>
        <taxon>Trichocomaceae</taxon>
        <taxon>Talaromyces</taxon>
        <taxon>Talaromyces sect. Talaromyces</taxon>
    </lineage>
</organism>
<feature type="region of interest" description="Disordered" evidence="5">
    <location>
        <begin position="734"/>
        <end position="787"/>
    </location>
</feature>
<dbReference type="Pfam" id="PF00067">
    <property type="entry name" value="p450"/>
    <property type="match status" value="2"/>
</dbReference>
<dbReference type="GO" id="GO:0019887">
    <property type="term" value="F:protein kinase regulator activity"/>
    <property type="evidence" value="ECO:0007669"/>
    <property type="project" value="InterPro"/>
</dbReference>
<dbReference type="GO" id="GO:0005956">
    <property type="term" value="C:protein kinase CK2 complex"/>
    <property type="evidence" value="ECO:0007669"/>
    <property type="project" value="UniProtKB-UniRule"/>
</dbReference>
<dbReference type="SUPFAM" id="SSF57798">
    <property type="entry name" value="Casein kinase II beta subunit"/>
    <property type="match status" value="1"/>
</dbReference>
<dbReference type="GO" id="GO:0006359">
    <property type="term" value="P:regulation of transcription by RNA polymerase III"/>
    <property type="evidence" value="ECO:0007669"/>
    <property type="project" value="TreeGrafter"/>
</dbReference>
<dbReference type="SMART" id="SM01085">
    <property type="entry name" value="CK_II_beta"/>
    <property type="match status" value="1"/>
</dbReference>
<dbReference type="PRINTS" id="PR00472">
    <property type="entry name" value="CASNKINASEII"/>
</dbReference>
<protein>
    <recommendedName>
        <fullName evidence="4">Casein kinase II subunit beta</fullName>
        <shortName evidence="4">CK II beta</shortName>
    </recommendedName>
</protein>
<comment type="function">
    <text evidence="2 4">Regulatory subunit of casein kinase II/CK2. As part of the kinase complex regulates the basal catalytic activity of the alpha subunit a constitutively active serine/threonine-protein kinase that phosphorylates a large number of substrates containing acidic residues C-terminal to the phosphorylated serine or threonine.</text>
</comment>
<evidence type="ECO:0000256" key="5">
    <source>
        <dbReference type="SAM" id="MobiDB-lite"/>
    </source>
</evidence>
<dbReference type="EMBL" id="DF933830">
    <property type="protein sequence ID" value="GAM38896.1"/>
    <property type="molecule type" value="Genomic_DNA"/>
</dbReference>
<dbReference type="GO" id="GO:0016705">
    <property type="term" value="F:oxidoreductase activity, acting on paired donors, with incorporation or reduction of molecular oxygen"/>
    <property type="evidence" value="ECO:0007669"/>
    <property type="project" value="InterPro"/>
</dbReference>
<dbReference type="InterPro" id="IPR036396">
    <property type="entry name" value="Cyt_P450_sf"/>
</dbReference>
<dbReference type="PANTHER" id="PTHR11740">
    <property type="entry name" value="CASEIN KINASE II SUBUNIT BETA"/>
    <property type="match status" value="1"/>
</dbReference>
<dbReference type="InterPro" id="IPR035991">
    <property type="entry name" value="Casein_kinase_II_beta-like"/>
</dbReference>
<dbReference type="Gene3D" id="2.20.25.20">
    <property type="match status" value="1"/>
</dbReference>
<evidence type="ECO:0000256" key="3">
    <source>
        <dbReference type="ARBA" id="ARBA00062110"/>
    </source>
</evidence>
<dbReference type="InterPro" id="IPR001128">
    <property type="entry name" value="Cyt_P450"/>
</dbReference>
<dbReference type="GO" id="GO:0020037">
    <property type="term" value="F:heme binding"/>
    <property type="evidence" value="ECO:0007669"/>
    <property type="project" value="InterPro"/>
</dbReference>
<dbReference type="SUPFAM" id="SSF48264">
    <property type="entry name" value="Cytochrome P450"/>
    <property type="match status" value="1"/>
</dbReference>
<feature type="compositionally biased region" description="Acidic residues" evidence="5">
    <location>
        <begin position="469"/>
        <end position="490"/>
    </location>
</feature>
<dbReference type="GO" id="GO:0005506">
    <property type="term" value="F:iron ion binding"/>
    <property type="evidence" value="ECO:0007669"/>
    <property type="project" value="InterPro"/>
</dbReference>
<evidence type="ECO:0000256" key="4">
    <source>
        <dbReference type="RuleBase" id="RU361268"/>
    </source>
</evidence>
<dbReference type="PROSITE" id="PS01101">
    <property type="entry name" value="CK2_BETA"/>
    <property type="match status" value="1"/>
</dbReference>
<accession>A0A6V8HCU0</accession>
<dbReference type="Gene3D" id="1.10.1820.10">
    <property type="entry name" value="protein kinase ck2 holoenzyme, chain C, domain 1"/>
    <property type="match status" value="1"/>
</dbReference>
<dbReference type="PANTHER" id="PTHR11740:SF0">
    <property type="entry name" value="CASEIN KINASE II SUBUNIT BETA"/>
    <property type="match status" value="1"/>
</dbReference>
<feature type="region of interest" description="Disordered" evidence="5">
    <location>
        <begin position="469"/>
        <end position="492"/>
    </location>
</feature>
<evidence type="ECO:0000256" key="2">
    <source>
        <dbReference type="ARBA" id="ARBA00045899"/>
    </source>
</evidence>
<dbReference type="Gene3D" id="1.10.630.10">
    <property type="entry name" value="Cytochrome P450"/>
    <property type="match status" value="1"/>
</dbReference>
<comment type="caution">
    <text evidence="6">The sequence shown here is derived from an EMBL/GenBank/DDBJ whole genome shotgun (WGS) entry which is preliminary data.</text>
</comment>
<dbReference type="AlphaFoldDB" id="A0A6V8HCU0"/>